<keyword evidence="2" id="KW-1185">Reference proteome</keyword>
<dbReference type="EMBL" id="JAJFAZ020000005">
    <property type="protein sequence ID" value="KAI5330113.1"/>
    <property type="molecule type" value="Genomic_DNA"/>
</dbReference>
<organism evidence="1 2">
    <name type="scientific">Prunus dulcis</name>
    <name type="common">Almond</name>
    <name type="synonym">Amygdalus dulcis</name>
    <dbReference type="NCBI Taxonomy" id="3755"/>
    <lineage>
        <taxon>Eukaryota</taxon>
        <taxon>Viridiplantae</taxon>
        <taxon>Streptophyta</taxon>
        <taxon>Embryophyta</taxon>
        <taxon>Tracheophyta</taxon>
        <taxon>Spermatophyta</taxon>
        <taxon>Magnoliopsida</taxon>
        <taxon>eudicotyledons</taxon>
        <taxon>Gunneridae</taxon>
        <taxon>Pentapetalae</taxon>
        <taxon>rosids</taxon>
        <taxon>fabids</taxon>
        <taxon>Rosales</taxon>
        <taxon>Rosaceae</taxon>
        <taxon>Amygdaloideae</taxon>
        <taxon>Amygdaleae</taxon>
        <taxon>Prunus</taxon>
    </lineage>
</organism>
<dbReference type="AlphaFoldDB" id="A0AAD4Z322"/>
<evidence type="ECO:0000313" key="2">
    <source>
        <dbReference type="Proteomes" id="UP001054821"/>
    </source>
</evidence>
<dbReference type="Proteomes" id="UP001054821">
    <property type="component" value="Chromosome 5"/>
</dbReference>
<protein>
    <submittedName>
        <fullName evidence="1">Uncharacterized protein</fullName>
    </submittedName>
</protein>
<sequence>MKRPDKSIHGIFRARLAYEHPPHVPETRHSRIVKIGGVGSAASKQAAKFEPLYHLQNLDRLRFVQQKTPL</sequence>
<comment type="caution">
    <text evidence="1">The sequence shown here is derived from an EMBL/GenBank/DDBJ whole genome shotgun (WGS) entry which is preliminary data.</text>
</comment>
<evidence type="ECO:0000313" key="1">
    <source>
        <dbReference type="EMBL" id="KAI5330113.1"/>
    </source>
</evidence>
<gene>
    <name evidence="1" type="ORF">L3X38_029510</name>
</gene>
<reference evidence="1 2" key="1">
    <citation type="journal article" date="2022" name="G3 (Bethesda)">
        <title>Whole-genome sequence and methylome profiling of the almond [Prunus dulcis (Mill.) D.A. Webb] cultivar 'Nonpareil'.</title>
        <authorList>
            <person name="D'Amico-Willman K.M."/>
            <person name="Ouma W.Z."/>
            <person name="Meulia T."/>
            <person name="Sideli G.M."/>
            <person name="Gradziel T.M."/>
            <person name="Fresnedo-Ramirez J."/>
        </authorList>
    </citation>
    <scope>NUCLEOTIDE SEQUENCE [LARGE SCALE GENOMIC DNA]</scope>
    <source>
        <strain evidence="1">Clone GOH B32 T37-40</strain>
    </source>
</reference>
<proteinExistence type="predicted"/>
<name>A0AAD4Z322_PRUDU</name>
<accession>A0AAD4Z322</accession>